<dbReference type="InterPro" id="IPR011051">
    <property type="entry name" value="RmlC_Cupin_sf"/>
</dbReference>
<dbReference type="GO" id="GO:0004476">
    <property type="term" value="F:mannose-6-phosphate isomerase activity"/>
    <property type="evidence" value="ECO:0007669"/>
    <property type="project" value="UniProtKB-EC"/>
</dbReference>
<dbReference type="Gene3D" id="2.60.120.10">
    <property type="entry name" value="Jelly Rolls"/>
    <property type="match status" value="1"/>
</dbReference>
<keyword evidence="15" id="KW-0511">Multifunctional enzyme</keyword>
<dbReference type="InterPro" id="IPR054566">
    <property type="entry name" value="ManC/GMP-like_b-helix"/>
</dbReference>
<comment type="pathway">
    <text evidence="4">Nucleotide-sugar biosynthesis; GDP-alpha-D-mannose biosynthesis; GDP-alpha-D-mannose from alpha-D-mannose 1-phosphate (GTP route): step 1/1.</text>
</comment>
<evidence type="ECO:0000256" key="8">
    <source>
        <dbReference type="ARBA" id="ARBA00012387"/>
    </source>
</evidence>
<keyword evidence="10 24" id="KW-0548">Nucleotidyltransferase</keyword>
<evidence type="ECO:0000256" key="14">
    <source>
        <dbReference type="ARBA" id="ARBA00023235"/>
    </source>
</evidence>
<dbReference type="InterPro" id="IPR051161">
    <property type="entry name" value="Mannose-6P_isomerase_type2"/>
</dbReference>
<evidence type="ECO:0000256" key="19">
    <source>
        <dbReference type="ARBA" id="ARBA00067387"/>
    </source>
</evidence>
<keyword evidence="11" id="KW-0547">Nucleotide-binding</keyword>
<evidence type="ECO:0000259" key="23">
    <source>
        <dbReference type="Pfam" id="PF22640"/>
    </source>
</evidence>
<dbReference type="InterPro" id="IPR049577">
    <property type="entry name" value="GMPP_N"/>
</dbReference>
<feature type="domain" description="Nucleotidyl transferase" evidence="21">
    <location>
        <begin position="5"/>
        <end position="293"/>
    </location>
</feature>
<proteinExistence type="inferred from homology"/>
<dbReference type="FunFam" id="2.60.120.10:FF:000032">
    <property type="entry name" value="Mannose-1-phosphate guanylyltransferase/mannose-6-phosphate isomerase"/>
    <property type="match status" value="1"/>
</dbReference>
<dbReference type="EMBL" id="UGUY01000001">
    <property type="protein sequence ID" value="SUD66053.1"/>
    <property type="molecule type" value="Genomic_DNA"/>
</dbReference>
<keyword evidence="12" id="KW-0016">Alginate biosynthesis</keyword>
<dbReference type="EC" id="5.3.1.8" evidence="7"/>
<dbReference type="CDD" id="cd02509">
    <property type="entry name" value="GDP-M1P_Guanylyltransferase"/>
    <property type="match status" value="1"/>
</dbReference>
<evidence type="ECO:0000256" key="11">
    <source>
        <dbReference type="ARBA" id="ARBA00022741"/>
    </source>
</evidence>
<keyword evidence="9 24" id="KW-0808">Transferase</keyword>
<dbReference type="Pfam" id="PF22640">
    <property type="entry name" value="ManC_GMP_beta-helix"/>
    <property type="match status" value="1"/>
</dbReference>
<dbReference type="GO" id="GO:0042121">
    <property type="term" value="P:alginic acid biosynthetic process"/>
    <property type="evidence" value="ECO:0007669"/>
    <property type="project" value="UniProtKB-KW"/>
</dbReference>
<gene>
    <name evidence="24" type="primary">algA_1</name>
    <name evidence="24" type="ORF">NCTC7914_00079</name>
</gene>
<dbReference type="Gene3D" id="3.90.550.10">
    <property type="entry name" value="Spore Coat Polysaccharide Biosynthesis Protein SpsA, Chain A"/>
    <property type="match status" value="1"/>
</dbReference>
<organism evidence="24 25">
    <name type="scientific">Pseudomonas putida</name>
    <name type="common">Arthrobacter siderocapsulatus</name>
    <dbReference type="NCBI Taxonomy" id="303"/>
    <lineage>
        <taxon>Bacteria</taxon>
        <taxon>Pseudomonadati</taxon>
        <taxon>Pseudomonadota</taxon>
        <taxon>Gammaproteobacteria</taxon>
        <taxon>Pseudomonadales</taxon>
        <taxon>Pseudomonadaceae</taxon>
        <taxon>Pseudomonas</taxon>
    </lineage>
</organism>
<keyword evidence="13" id="KW-0342">GTP-binding</keyword>
<dbReference type="Proteomes" id="UP000254602">
    <property type="component" value="Unassembled WGS sequence"/>
</dbReference>
<dbReference type="EC" id="2.7.7.13" evidence="8"/>
<dbReference type="SUPFAM" id="SSF51182">
    <property type="entry name" value="RmlC-like cupins"/>
    <property type="match status" value="1"/>
</dbReference>
<evidence type="ECO:0000256" key="3">
    <source>
        <dbReference type="ARBA" id="ARBA00004666"/>
    </source>
</evidence>
<dbReference type="InterPro" id="IPR014710">
    <property type="entry name" value="RmlC-like_jellyroll"/>
</dbReference>
<accession>A0A379KDN7</accession>
<evidence type="ECO:0000259" key="22">
    <source>
        <dbReference type="Pfam" id="PF01050"/>
    </source>
</evidence>
<keyword evidence="14 24" id="KW-0413">Isomerase</keyword>
<evidence type="ECO:0000256" key="4">
    <source>
        <dbReference type="ARBA" id="ARBA00004823"/>
    </source>
</evidence>
<evidence type="ECO:0000313" key="25">
    <source>
        <dbReference type="Proteomes" id="UP000254602"/>
    </source>
</evidence>
<dbReference type="NCBIfam" id="TIGR01479">
    <property type="entry name" value="GMP_PMI"/>
    <property type="match status" value="1"/>
</dbReference>
<dbReference type="GO" id="GO:0004475">
    <property type="term" value="F:mannose-1-phosphate guanylyltransferase (GTP) activity"/>
    <property type="evidence" value="ECO:0007669"/>
    <property type="project" value="UniProtKB-EC"/>
</dbReference>
<dbReference type="GO" id="GO:0005525">
    <property type="term" value="F:GTP binding"/>
    <property type="evidence" value="ECO:0007669"/>
    <property type="project" value="UniProtKB-KW"/>
</dbReference>
<dbReference type="GO" id="GO:0009298">
    <property type="term" value="P:GDP-mannose biosynthetic process"/>
    <property type="evidence" value="ECO:0007669"/>
    <property type="project" value="UniProtKB-UniPathway"/>
</dbReference>
<evidence type="ECO:0000256" key="10">
    <source>
        <dbReference type="ARBA" id="ARBA00022695"/>
    </source>
</evidence>
<comment type="pathway">
    <text evidence="3">Nucleotide-sugar biosynthesis; GDP-alpha-D-mannose biosynthesis; alpha-D-mannose 1-phosphate from D-fructose 6-phosphate: step 1/2.</text>
</comment>
<evidence type="ECO:0000313" key="24">
    <source>
        <dbReference type="EMBL" id="SUD66053.1"/>
    </source>
</evidence>
<comment type="subunit">
    <text evidence="6">Monomer.</text>
</comment>
<dbReference type="Pfam" id="PF01050">
    <property type="entry name" value="MannoseP_isomer"/>
    <property type="match status" value="1"/>
</dbReference>
<evidence type="ECO:0000256" key="17">
    <source>
        <dbReference type="ARBA" id="ARBA00047343"/>
    </source>
</evidence>
<dbReference type="Pfam" id="PF00483">
    <property type="entry name" value="NTP_transferase"/>
    <property type="match status" value="1"/>
</dbReference>
<feature type="domain" description="MannoseP isomerase/GMP-like beta-helix" evidence="23">
    <location>
        <begin position="308"/>
        <end position="355"/>
    </location>
</feature>
<dbReference type="RefSeq" id="WP_115272931.1">
    <property type="nucleotide sequence ID" value="NZ_UGUY01000001.1"/>
</dbReference>
<dbReference type="UniPathway" id="UPA00126">
    <property type="reaction ID" value="UER00930"/>
</dbReference>
<evidence type="ECO:0000256" key="9">
    <source>
        <dbReference type="ARBA" id="ARBA00022679"/>
    </source>
</evidence>
<comment type="catalytic activity">
    <reaction evidence="1">
        <text>D-mannose 6-phosphate = D-fructose 6-phosphate</text>
        <dbReference type="Rhea" id="RHEA:12356"/>
        <dbReference type="ChEBI" id="CHEBI:58735"/>
        <dbReference type="ChEBI" id="CHEBI:61527"/>
        <dbReference type="EC" id="5.3.1.8"/>
    </reaction>
</comment>
<dbReference type="FunFam" id="3.90.550.10:FF:000046">
    <property type="entry name" value="Mannose-1-phosphate guanylyltransferase (GDP)"/>
    <property type="match status" value="1"/>
</dbReference>
<dbReference type="InterPro" id="IPR029044">
    <property type="entry name" value="Nucleotide-diphossugar_trans"/>
</dbReference>
<dbReference type="InterPro" id="IPR001538">
    <property type="entry name" value="Man6P_isomerase-2_C"/>
</dbReference>
<dbReference type="PANTHER" id="PTHR46390:SF1">
    <property type="entry name" value="MANNOSE-1-PHOSPHATE GUANYLYLTRANSFERASE"/>
    <property type="match status" value="1"/>
</dbReference>
<feature type="domain" description="Mannose-6-phosphate isomerase type II C-terminal" evidence="22">
    <location>
        <begin position="361"/>
        <end position="473"/>
    </location>
</feature>
<protein>
    <recommendedName>
        <fullName evidence="19">Alginate biosynthesis protein AlgA</fullName>
        <ecNumber evidence="8">2.7.7.13</ecNumber>
        <ecNumber evidence="7">5.3.1.8</ecNumber>
    </recommendedName>
</protein>
<comment type="cofactor">
    <cofactor evidence="2">
        <name>Co(2+)</name>
        <dbReference type="ChEBI" id="CHEBI:48828"/>
    </cofactor>
</comment>
<comment type="function">
    <text evidence="18">Produces a precursor for alginate polymerization. The alginate layer provides a protective barrier against host immune defenses and antibiotics.</text>
</comment>
<evidence type="ECO:0000256" key="12">
    <source>
        <dbReference type="ARBA" id="ARBA00022841"/>
    </source>
</evidence>
<evidence type="ECO:0000256" key="15">
    <source>
        <dbReference type="ARBA" id="ARBA00023268"/>
    </source>
</evidence>
<comment type="similarity">
    <text evidence="5 20">Belongs to the mannose-6-phosphate isomerase type 2 family.</text>
</comment>
<dbReference type="PANTHER" id="PTHR46390">
    <property type="entry name" value="MANNOSE-1-PHOSPHATE GUANYLYLTRANSFERASE"/>
    <property type="match status" value="1"/>
</dbReference>
<dbReference type="InterPro" id="IPR005835">
    <property type="entry name" value="NTP_transferase_dom"/>
</dbReference>
<evidence type="ECO:0000259" key="21">
    <source>
        <dbReference type="Pfam" id="PF00483"/>
    </source>
</evidence>
<dbReference type="SUPFAM" id="SSF53448">
    <property type="entry name" value="Nucleotide-diphospho-sugar transferases"/>
    <property type="match status" value="1"/>
</dbReference>
<evidence type="ECO:0000256" key="1">
    <source>
        <dbReference type="ARBA" id="ARBA00000757"/>
    </source>
</evidence>
<evidence type="ECO:0000256" key="2">
    <source>
        <dbReference type="ARBA" id="ARBA00001941"/>
    </source>
</evidence>
<dbReference type="CDD" id="cd02213">
    <property type="entry name" value="cupin_PMI_typeII_C"/>
    <property type="match status" value="1"/>
</dbReference>
<dbReference type="AlphaFoldDB" id="A0A379KDN7"/>
<comment type="catalytic activity">
    <reaction evidence="17">
        <text>alpha-D-mannose 1-phosphate + GTP + H(+) = GDP-alpha-D-mannose + diphosphate</text>
        <dbReference type="Rhea" id="RHEA:15229"/>
        <dbReference type="ChEBI" id="CHEBI:15378"/>
        <dbReference type="ChEBI" id="CHEBI:33019"/>
        <dbReference type="ChEBI" id="CHEBI:37565"/>
        <dbReference type="ChEBI" id="CHEBI:57527"/>
        <dbReference type="ChEBI" id="CHEBI:58409"/>
        <dbReference type="EC" id="2.7.7.13"/>
    </reaction>
</comment>
<keyword evidence="16" id="KW-0170">Cobalt</keyword>
<evidence type="ECO:0000256" key="18">
    <source>
        <dbReference type="ARBA" id="ARBA00057590"/>
    </source>
</evidence>
<reference evidence="24 25" key="1">
    <citation type="submission" date="2018-06" db="EMBL/GenBank/DDBJ databases">
        <authorList>
            <consortium name="Pathogen Informatics"/>
            <person name="Doyle S."/>
        </authorList>
    </citation>
    <scope>NUCLEOTIDE SEQUENCE [LARGE SCALE GENOMIC DNA]</scope>
    <source>
        <strain evidence="24 25">NCTC7914</strain>
    </source>
</reference>
<evidence type="ECO:0000256" key="6">
    <source>
        <dbReference type="ARBA" id="ARBA00011245"/>
    </source>
</evidence>
<dbReference type="InterPro" id="IPR006375">
    <property type="entry name" value="Man1P_GuaTrfase/Man6P_Isoase"/>
</dbReference>
<evidence type="ECO:0000256" key="7">
    <source>
        <dbReference type="ARBA" id="ARBA00011956"/>
    </source>
</evidence>
<evidence type="ECO:0000256" key="20">
    <source>
        <dbReference type="RuleBase" id="RU004190"/>
    </source>
</evidence>
<name>A0A379KDN7_PSEPU</name>
<evidence type="ECO:0000256" key="16">
    <source>
        <dbReference type="ARBA" id="ARBA00023285"/>
    </source>
</evidence>
<evidence type="ECO:0000256" key="13">
    <source>
        <dbReference type="ARBA" id="ARBA00023134"/>
    </source>
</evidence>
<sequence length="480" mass="52735">MDLVPVILSGGVGSRLWPVSREAHPKPFMTLPDGQNLIQKTFLRASRLPGVSEVMTVTNRELLFKTEDEYRTVNKTGHAQSYILEPFGRNTAAAVAMAALQLQKARGDDAQMLVLAADHLIQDEQAFAQAVATAQQLASEGWLVTFGIQPQYPETGFGYIEASRSCGESGGLEVARFVEKPDLKTAEAYIAAGNYFWNSGMFCFRVGTVLAELQVHAPQVLEVAQKTLEASRLATSGANTWLTLDADQFQSAPDISVDYALMERSNKVATVPCDIGWNDIGSWNAVSELTLADEHGNRFEGEVLAHGASNNYVNSEGRLTALVGVQDLLVIDTPDAVLVAHKDHAQDVKHIVGQLKAKAHTAHLLHQTVHRPWGTYTTLENGERFKIKRIVVKPGASLSLQMHHHRSEHWIVVSGMAVVVNDTQELMLNTNESTFIRAGHKHRLKNPGVIDLVLIEVQSGDYLGEDDIVRFEDNYGRAGK</sequence>
<evidence type="ECO:0000256" key="5">
    <source>
        <dbReference type="ARBA" id="ARBA00006115"/>
    </source>
</evidence>